<keyword evidence="1" id="KW-0677">Repeat</keyword>
<proteinExistence type="predicted"/>
<dbReference type="EMBL" id="BAAABM010000007">
    <property type="protein sequence ID" value="GAA0318567.1"/>
    <property type="molecule type" value="Genomic_DNA"/>
</dbReference>
<evidence type="ECO:0000256" key="3">
    <source>
        <dbReference type="SAM" id="SignalP"/>
    </source>
</evidence>
<accession>A0ABN0VVR3</accession>
<dbReference type="Proteomes" id="UP001501822">
    <property type="component" value="Unassembled WGS sequence"/>
</dbReference>
<dbReference type="SUPFAM" id="SSF81901">
    <property type="entry name" value="HCP-like"/>
    <property type="match status" value="1"/>
</dbReference>
<keyword evidence="5" id="KW-1185">Reference proteome</keyword>
<feature type="chain" id="PRO_5046612858" evidence="3">
    <location>
        <begin position="25"/>
        <end position="438"/>
    </location>
</feature>
<reference evidence="4 5" key="1">
    <citation type="journal article" date="2019" name="Int. J. Syst. Evol. Microbiol.">
        <title>The Global Catalogue of Microorganisms (GCM) 10K type strain sequencing project: providing services to taxonomists for standard genome sequencing and annotation.</title>
        <authorList>
            <consortium name="The Broad Institute Genomics Platform"/>
            <consortium name="The Broad Institute Genome Sequencing Center for Infectious Disease"/>
            <person name="Wu L."/>
            <person name="Ma J."/>
        </authorList>
    </citation>
    <scope>NUCLEOTIDE SEQUENCE [LARGE SCALE GENOMIC DNA]</scope>
    <source>
        <strain evidence="4 5">JCM 3146</strain>
    </source>
</reference>
<dbReference type="Gene3D" id="1.25.40.10">
    <property type="entry name" value="Tetratricopeptide repeat domain"/>
    <property type="match status" value="3"/>
</dbReference>
<keyword evidence="2" id="KW-0802">TPR repeat</keyword>
<evidence type="ECO:0000313" key="4">
    <source>
        <dbReference type="EMBL" id="GAA0318567.1"/>
    </source>
</evidence>
<comment type="caution">
    <text evidence="4">The sequence shown here is derived from an EMBL/GenBank/DDBJ whole genome shotgun (WGS) entry which is preliminary data.</text>
</comment>
<organism evidence="4 5">
    <name type="scientific">Actinoallomurus spadix</name>
    <dbReference type="NCBI Taxonomy" id="79912"/>
    <lineage>
        <taxon>Bacteria</taxon>
        <taxon>Bacillati</taxon>
        <taxon>Actinomycetota</taxon>
        <taxon>Actinomycetes</taxon>
        <taxon>Streptosporangiales</taxon>
        <taxon>Thermomonosporaceae</taxon>
        <taxon>Actinoallomurus</taxon>
    </lineage>
</organism>
<dbReference type="InterPro" id="IPR011990">
    <property type="entry name" value="TPR-like_helical_dom_sf"/>
</dbReference>
<name>A0ABN0VVR3_9ACTN</name>
<dbReference type="PANTHER" id="PTHR44858:SF1">
    <property type="entry name" value="UDP-N-ACETYLGLUCOSAMINE--PEPTIDE N-ACETYLGLUCOSAMINYLTRANSFERASE SPINDLY-RELATED"/>
    <property type="match status" value="1"/>
</dbReference>
<feature type="signal peptide" evidence="3">
    <location>
        <begin position="1"/>
        <end position="24"/>
    </location>
</feature>
<evidence type="ECO:0000256" key="1">
    <source>
        <dbReference type="ARBA" id="ARBA00022737"/>
    </source>
</evidence>
<dbReference type="InterPro" id="IPR050498">
    <property type="entry name" value="Ycf3"/>
</dbReference>
<dbReference type="SUPFAM" id="SSF48452">
    <property type="entry name" value="TPR-like"/>
    <property type="match status" value="2"/>
</dbReference>
<sequence>MRAKIRRPAYALVTMGLAVGLTLAATLTTGGSRSASPDPGPYERVSAGGLSTGIGRLQRHLRAQPRDSEGWATLGLSYVERARLTADPSYYPKAGAALARALKERPADNDAAHAGLAALAAARHDFATALTQADQALAVNPYRQNALAVRIDALVELGRYPEAMNAARHADAVAPGIPIFTRLAYVNELSGHVREARRILELAAGSATDRGDQAYVHDQLGELAWNAGDLTTAAREFALALRHDPSYPAAVDGRSRVRAARGDTAGAITDHRKVVATLPLPQYLTGFGELLEARGRRDEAARQYAVAGAWARLAHVAGVATDLETALFDADHGDPAQALRAARAEWARRHGVHVADALGWALHVNGRDAEALAYARQANAGGYRNALFRYHLGVIEKGLGRRADARRDLAGALAVNRYFSPLYASRARAALASLGGRS</sequence>
<keyword evidence="3" id="KW-0732">Signal</keyword>
<evidence type="ECO:0000256" key="2">
    <source>
        <dbReference type="ARBA" id="ARBA00022803"/>
    </source>
</evidence>
<protein>
    <submittedName>
        <fullName evidence="4">Tetratricopeptide repeat protein</fullName>
    </submittedName>
</protein>
<gene>
    <name evidence="4" type="ORF">GCM10010151_05530</name>
</gene>
<evidence type="ECO:0000313" key="5">
    <source>
        <dbReference type="Proteomes" id="UP001501822"/>
    </source>
</evidence>
<dbReference type="RefSeq" id="WP_252800106.1">
    <property type="nucleotide sequence ID" value="NZ_BAAABM010000007.1"/>
</dbReference>
<dbReference type="PANTHER" id="PTHR44858">
    <property type="entry name" value="TETRATRICOPEPTIDE REPEAT PROTEIN 6"/>
    <property type="match status" value="1"/>
</dbReference>